<gene>
    <name evidence="3" type="ORF">EUZ87_15280</name>
</gene>
<dbReference type="EMBL" id="SEHH01000139">
    <property type="protein sequence ID" value="TBX37632.1"/>
    <property type="molecule type" value="Genomic_DNA"/>
</dbReference>
<accession>A0A4Q9XY16</accession>
<dbReference type="Gene3D" id="6.20.110.10">
    <property type="match status" value="1"/>
</dbReference>
<evidence type="ECO:0000313" key="3">
    <source>
        <dbReference type="EMBL" id="TBX37632.1"/>
    </source>
</evidence>
<evidence type="ECO:0000259" key="2">
    <source>
        <dbReference type="Pfam" id="PF18994"/>
    </source>
</evidence>
<dbReference type="InterPro" id="IPR044051">
    <property type="entry name" value="Prophage_tail_N"/>
</dbReference>
<sequence length="393" mass="44311">MMIQYPKLTISDRLNQQRERLPLADLQETFKESWTVNEKWQVTFAITDSLAYEQAIQLLDVQNVIQYDGQNYVITQCTKTVSGGVSVYEVTASHLFYRLANNVRQNNVKTGTLTYGLSDAVNFMIANNDQGVTAKFVGDFPTTQIENLGNSSFNKFLQDYAGKFDASYVLDNQQITFYSATYLKQQPVIDTLFYQHDVEDIKLSLDTTSLVNEVRCLGKPIDQGSGTNNSQTKYQVDFTYRDNASIQKWGLQRGDPLSDERFTDQGSMTEYARQTVQAQPIATLTTTAWNVVIRQCETVKLIMPNLDWQTNVALNGYERNPFNQFSLPTITFDNASLAVNDINVAMFKHITNAHNHVGKTMTQLLAALGALQNGDLITDDDTIDKLNELGEIS</sequence>
<dbReference type="Pfam" id="PF06605">
    <property type="entry name" value="Prophage_tail"/>
    <property type="match status" value="1"/>
</dbReference>
<dbReference type="InterPro" id="IPR010572">
    <property type="entry name" value="Tail_dom"/>
</dbReference>
<evidence type="ECO:0008006" key="5">
    <source>
        <dbReference type="Google" id="ProtNLM"/>
    </source>
</evidence>
<organism evidence="3 4">
    <name type="scientific">Lactiplantibacillus paraplantarum</name>
    <dbReference type="NCBI Taxonomy" id="60520"/>
    <lineage>
        <taxon>Bacteria</taxon>
        <taxon>Bacillati</taxon>
        <taxon>Bacillota</taxon>
        <taxon>Bacilli</taxon>
        <taxon>Lactobacillales</taxon>
        <taxon>Lactobacillaceae</taxon>
        <taxon>Lactiplantibacillus</taxon>
    </lineage>
</organism>
<name>A0A4Q9XY16_9LACO</name>
<evidence type="ECO:0000259" key="1">
    <source>
        <dbReference type="Pfam" id="PF06605"/>
    </source>
</evidence>
<dbReference type="Proteomes" id="UP000292648">
    <property type="component" value="Unassembled WGS sequence"/>
</dbReference>
<dbReference type="AlphaFoldDB" id="A0A4Q9XY16"/>
<protein>
    <recommendedName>
        <fullName evidence="5">Prophage tail endopeptidase domain-containing protein</fullName>
    </recommendedName>
</protein>
<reference evidence="3 4" key="1">
    <citation type="submission" date="2019-01" db="EMBL/GenBank/DDBJ databases">
        <title>Draft genome sequence of Lactobacillus paraplantarum OSY-TC318, a Producer of the novel lantibiotic Paraplantaracin TC318.</title>
        <authorList>
            <person name="Hussein W.E."/>
            <person name="Huang E."/>
            <person name="Yousef A.E."/>
        </authorList>
    </citation>
    <scope>NUCLEOTIDE SEQUENCE [LARGE SCALE GENOMIC DNA]</scope>
    <source>
        <strain evidence="3 4">OSY-TC318</strain>
    </source>
</reference>
<evidence type="ECO:0000313" key="4">
    <source>
        <dbReference type="Proteomes" id="UP000292648"/>
    </source>
</evidence>
<feature type="domain" description="Tail spike" evidence="1">
    <location>
        <begin position="96"/>
        <end position="346"/>
    </location>
</feature>
<dbReference type="Pfam" id="PF18994">
    <property type="entry name" value="Prophage_tailD1"/>
    <property type="match status" value="1"/>
</dbReference>
<comment type="caution">
    <text evidence="3">The sequence shown here is derived from an EMBL/GenBank/DDBJ whole genome shotgun (WGS) entry which is preliminary data.</text>
</comment>
<feature type="domain" description="Prophage endopeptidase tail N-terminal" evidence="2">
    <location>
        <begin position="9"/>
        <end position="94"/>
    </location>
</feature>
<dbReference type="Gene3D" id="3.55.50.40">
    <property type="match status" value="1"/>
</dbReference>
<proteinExistence type="predicted"/>